<dbReference type="EC" id="4.2.2.29" evidence="7"/>
<comment type="function">
    <text evidence="7">Functions as a peptidoglycan terminase that cleaves nascent peptidoglycan strands endolytically to terminate their elongation.</text>
</comment>
<gene>
    <name evidence="7" type="primary">mltG</name>
    <name evidence="8" type="ORF">N782_03485</name>
</gene>
<dbReference type="eggNOG" id="COG1559">
    <property type="taxonomic scope" value="Bacteria"/>
</dbReference>
<dbReference type="GO" id="GO:0009252">
    <property type="term" value="P:peptidoglycan biosynthetic process"/>
    <property type="evidence" value="ECO:0007669"/>
    <property type="project" value="UniProtKB-UniRule"/>
</dbReference>
<keyword evidence="9" id="KW-1185">Reference proteome</keyword>
<evidence type="ECO:0000313" key="9">
    <source>
        <dbReference type="Proteomes" id="UP000030147"/>
    </source>
</evidence>
<dbReference type="PANTHER" id="PTHR30518:SF2">
    <property type="entry name" value="ENDOLYTIC MUREIN TRANSGLYCOSYLASE"/>
    <property type="match status" value="1"/>
</dbReference>
<dbReference type="NCBIfam" id="TIGR00247">
    <property type="entry name" value="endolytic transglycosylase MltG"/>
    <property type="match status" value="1"/>
</dbReference>
<comment type="similarity">
    <text evidence="7">Belongs to the transglycosylase MltG family.</text>
</comment>
<comment type="caution">
    <text evidence="8">The sequence shown here is derived from an EMBL/GenBank/DDBJ whole genome shotgun (WGS) entry which is preliminary data.</text>
</comment>
<accession>A0A0A2T604</accession>
<sequence length="372" mass="42014">MSPSKKDDQKDEKQSKRTDEARTVRKIVGITLTALVLVIIIVGVSGYLYINSALKPVDPSDEEKRDVKIPIGSSVSEISKILEENEVIKDSRVFRFYIKFKNESGFQAGDYKFSSAITMDELISALKTGKVMKDPVLTVTIPEGKTMDQIADIYSKKTDIEKEEFLEKVNDVDYIQTLINQHPSILSEAVLDPEIRTPLEGYLFAATYQFFEESPSTTKIVEKMIKKTESIVSPMLDGIKEQGLTVHEALTMASLIENEARSKEDRMKISGVFYNRLEDDMPLQTDPTVLYALGKHKDRVLHKDLEVESPYNTYQNKGLPVGPISNFAKNSLQAVVEPTSSDYFYFVAAPDGEIYYAKDFEAHKQLVDKHLN</sequence>
<keyword evidence="6 7" id="KW-0961">Cell wall biogenesis/degradation</keyword>
<evidence type="ECO:0000256" key="2">
    <source>
        <dbReference type="ARBA" id="ARBA00022692"/>
    </source>
</evidence>
<dbReference type="InterPro" id="IPR003770">
    <property type="entry name" value="MLTG-like"/>
</dbReference>
<dbReference type="GO" id="GO:0008932">
    <property type="term" value="F:lytic endotransglycosylase activity"/>
    <property type="evidence" value="ECO:0007669"/>
    <property type="project" value="UniProtKB-UniRule"/>
</dbReference>
<evidence type="ECO:0000256" key="6">
    <source>
        <dbReference type="ARBA" id="ARBA00023316"/>
    </source>
</evidence>
<dbReference type="GO" id="GO:0005886">
    <property type="term" value="C:plasma membrane"/>
    <property type="evidence" value="ECO:0007669"/>
    <property type="project" value="UniProtKB-SubCell"/>
</dbReference>
<name>A0A0A2T604_9BACI</name>
<keyword evidence="4 7" id="KW-0472">Membrane</keyword>
<dbReference type="PANTHER" id="PTHR30518">
    <property type="entry name" value="ENDOLYTIC MUREIN TRANSGLYCOSYLASE"/>
    <property type="match status" value="1"/>
</dbReference>
<keyword evidence="1 7" id="KW-1003">Cell membrane</keyword>
<keyword evidence="2 7" id="KW-0812">Transmembrane</keyword>
<feature type="site" description="Important for catalytic activity" evidence="7">
    <location>
        <position position="259"/>
    </location>
</feature>
<dbReference type="HAMAP" id="MF_02065">
    <property type="entry name" value="MltG"/>
    <property type="match status" value="1"/>
</dbReference>
<dbReference type="STRING" id="1385514.N782_03485"/>
<reference evidence="8 9" key="1">
    <citation type="journal article" date="2015" name="Stand. Genomic Sci.">
        <title>High quality draft genome sequence of the moderately halophilic bacterium Pontibacillus yanchengensis Y32(T) and comparison among Pontibacillus genomes.</title>
        <authorList>
            <person name="Huang J."/>
            <person name="Qiao Z.X."/>
            <person name="Tang J.W."/>
            <person name="Wang G."/>
        </authorList>
    </citation>
    <scope>NUCLEOTIDE SEQUENCE [LARGE SCALE GENOMIC DNA]</scope>
    <source>
        <strain evidence="8 9">Y32</strain>
    </source>
</reference>
<evidence type="ECO:0000256" key="3">
    <source>
        <dbReference type="ARBA" id="ARBA00022989"/>
    </source>
</evidence>
<dbReference type="Pfam" id="PF02618">
    <property type="entry name" value="YceG"/>
    <property type="match status" value="1"/>
</dbReference>
<proteinExistence type="inferred from homology"/>
<protein>
    <recommendedName>
        <fullName evidence="7">Endolytic murein transglycosylase</fullName>
        <ecNumber evidence="7">4.2.2.29</ecNumber>
    </recommendedName>
    <alternativeName>
        <fullName evidence="7">Peptidoglycan lytic transglycosylase</fullName>
    </alternativeName>
    <alternativeName>
        <fullName evidence="7">Peptidoglycan polymerization terminase</fullName>
    </alternativeName>
</protein>
<dbReference type="AlphaFoldDB" id="A0A0A2T604"/>
<dbReference type="EMBL" id="AVBF01000101">
    <property type="protein sequence ID" value="KGP70904.1"/>
    <property type="molecule type" value="Genomic_DNA"/>
</dbReference>
<dbReference type="GO" id="GO:0071555">
    <property type="term" value="P:cell wall organization"/>
    <property type="evidence" value="ECO:0007669"/>
    <property type="project" value="UniProtKB-KW"/>
</dbReference>
<dbReference type="RefSeq" id="WP_036824486.1">
    <property type="nucleotide sequence ID" value="NZ_AVBF01000101.1"/>
</dbReference>
<evidence type="ECO:0000256" key="7">
    <source>
        <dbReference type="HAMAP-Rule" id="MF_02065"/>
    </source>
</evidence>
<dbReference type="CDD" id="cd08010">
    <property type="entry name" value="MltG_like"/>
    <property type="match status" value="1"/>
</dbReference>
<dbReference type="OrthoDB" id="9814591at2"/>
<evidence type="ECO:0000313" key="8">
    <source>
        <dbReference type="EMBL" id="KGP70904.1"/>
    </source>
</evidence>
<evidence type="ECO:0000256" key="1">
    <source>
        <dbReference type="ARBA" id="ARBA00022475"/>
    </source>
</evidence>
<dbReference type="Proteomes" id="UP000030147">
    <property type="component" value="Unassembled WGS sequence"/>
</dbReference>
<feature type="transmembrane region" description="Helical" evidence="7">
    <location>
        <begin position="27"/>
        <end position="50"/>
    </location>
</feature>
<comment type="catalytic activity">
    <reaction evidence="7">
        <text>a peptidoglycan chain = a peptidoglycan chain with N-acetyl-1,6-anhydromuramyl-[peptide] at the reducing end + a peptidoglycan chain with N-acetylglucosamine at the non-reducing end.</text>
        <dbReference type="EC" id="4.2.2.29"/>
    </reaction>
</comment>
<keyword evidence="3 7" id="KW-1133">Transmembrane helix</keyword>
<dbReference type="Gene3D" id="3.30.1490.480">
    <property type="entry name" value="Endolytic murein transglycosylase"/>
    <property type="match status" value="1"/>
</dbReference>
<evidence type="ECO:0000256" key="5">
    <source>
        <dbReference type="ARBA" id="ARBA00023239"/>
    </source>
</evidence>
<evidence type="ECO:0000256" key="4">
    <source>
        <dbReference type="ARBA" id="ARBA00023136"/>
    </source>
</evidence>
<organism evidence="8 9">
    <name type="scientific">Pontibacillus yanchengensis Y32</name>
    <dbReference type="NCBI Taxonomy" id="1385514"/>
    <lineage>
        <taxon>Bacteria</taxon>
        <taxon>Bacillati</taxon>
        <taxon>Bacillota</taxon>
        <taxon>Bacilli</taxon>
        <taxon>Bacillales</taxon>
        <taxon>Bacillaceae</taxon>
        <taxon>Pontibacillus</taxon>
    </lineage>
</organism>
<comment type="subcellular location">
    <subcellularLocation>
        <location evidence="7">Cell membrane</location>
        <topology evidence="7">Single-pass membrane protein</topology>
    </subcellularLocation>
</comment>
<keyword evidence="5 7" id="KW-0456">Lyase</keyword>